<keyword evidence="7" id="KW-1185">Reference proteome</keyword>
<dbReference type="InterPro" id="IPR028994">
    <property type="entry name" value="Integrin_alpha_N"/>
</dbReference>
<dbReference type="AlphaFoldDB" id="A0A8I0TYS2"/>
<evidence type="ECO:0000256" key="4">
    <source>
        <dbReference type="ARBA" id="ARBA00023180"/>
    </source>
</evidence>
<accession>A0A8I0TYS2</accession>
<dbReference type="InterPro" id="IPR013519">
    <property type="entry name" value="Int_alpha_beta-p"/>
</dbReference>
<proteinExistence type="predicted"/>
<dbReference type="PRINTS" id="PR01185">
    <property type="entry name" value="INTEGRINA"/>
</dbReference>
<dbReference type="SMART" id="SM00191">
    <property type="entry name" value="Int_alpha"/>
    <property type="match status" value="4"/>
</dbReference>
<reference evidence="6 7" key="1">
    <citation type="submission" date="2020-10" db="EMBL/GenBank/DDBJ databases">
        <title>Sequencing the genomes of 1000 actinobacteria strains.</title>
        <authorList>
            <person name="Klenk H.-P."/>
        </authorList>
    </citation>
    <scope>NUCLEOTIDE SEQUENCE [LARGE SCALE GENOMIC DNA]</scope>
    <source>
        <strain evidence="6 7">DSM 41803</strain>
    </source>
</reference>
<keyword evidence="3" id="KW-0378">Hydrolase</keyword>
<dbReference type="InterPro" id="IPR000413">
    <property type="entry name" value="Integrin_alpha"/>
</dbReference>
<dbReference type="Pfam" id="PF13517">
    <property type="entry name" value="FG-GAP_3"/>
    <property type="match status" value="1"/>
</dbReference>
<dbReference type="EMBL" id="JADBGF010000001">
    <property type="protein sequence ID" value="MBE1602708.1"/>
    <property type="molecule type" value="Genomic_DNA"/>
</dbReference>
<dbReference type="OrthoDB" id="344301at2"/>
<dbReference type="RefSeq" id="WP_046913522.1">
    <property type="nucleotide sequence ID" value="NZ_JADBGF010000001.1"/>
</dbReference>
<gene>
    <name evidence="6" type="ORF">H4687_008837</name>
</gene>
<dbReference type="GO" id="GO:0016787">
    <property type="term" value="F:hydrolase activity"/>
    <property type="evidence" value="ECO:0007669"/>
    <property type="project" value="UniProtKB-KW"/>
</dbReference>
<comment type="caution">
    <text evidence="6">The sequence shown here is derived from an EMBL/GenBank/DDBJ whole genome shotgun (WGS) entry which is preliminary data.</text>
</comment>
<dbReference type="Gene3D" id="2.130.10.130">
    <property type="entry name" value="Integrin alpha, N-terminal"/>
    <property type="match status" value="3"/>
</dbReference>
<name>A0A8I0TYS2_9ACTN</name>
<dbReference type="PANTHER" id="PTHR23221:SF7">
    <property type="entry name" value="PHOSPHATIDYLINOSITOL-GLYCAN-SPECIFIC PHOSPHOLIPASE D"/>
    <property type="match status" value="1"/>
</dbReference>
<evidence type="ECO:0008006" key="8">
    <source>
        <dbReference type="Google" id="ProtNLM"/>
    </source>
</evidence>
<dbReference type="Pfam" id="PF01839">
    <property type="entry name" value="FG-GAP"/>
    <property type="match status" value="4"/>
</dbReference>
<dbReference type="GeneID" id="86833267"/>
<evidence type="ECO:0000256" key="5">
    <source>
        <dbReference type="SAM" id="SignalP"/>
    </source>
</evidence>
<evidence type="ECO:0000256" key="1">
    <source>
        <dbReference type="ARBA" id="ARBA00022729"/>
    </source>
</evidence>
<dbReference type="InterPro" id="IPR013517">
    <property type="entry name" value="FG-GAP"/>
</dbReference>
<dbReference type="GO" id="GO:0007155">
    <property type="term" value="P:cell adhesion"/>
    <property type="evidence" value="ECO:0007669"/>
    <property type="project" value="InterPro"/>
</dbReference>
<dbReference type="PANTHER" id="PTHR23221">
    <property type="entry name" value="GLYCOSYLPHOSPHATIDYLINOSITOL PHOSPHOLIPASE D"/>
    <property type="match status" value="1"/>
</dbReference>
<evidence type="ECO:0000256" key="2">
    <source>
        <dbReference type="ARBA" id="ARBA00022737"/>
    </source>
</evidence>
<dbReference type="GO" id="GO:0008305">
    <property type="term" value="C:integrin complex"/>
    <property type="evidence" value="ECO:0007669"/>
    <property type="project" value="InterPro"/>
</dbReference>
<evidence type="ECO:0000313" key="7">
    <source>
        <dbReference type="Proteomes" id="UP000629287"/>
    </source>
</evidence>
<protein>
    <recommendedName>
        <fullName evidence="8">Integrin</fullName>
    </recommendedName>
</protein>
<sequence>MPLRTSRRTIPGTARRTSSRTVAGSAAVAAALLAAPLVVAAPAAAVPKAPIADFNGDGFADLATAAPEATVSGVEFAGYVAVVHGSAAGADTAHPLIVSQALSWVPGEPSPYRFGMSTAARDLDGDGYTDLVVGAYRGAAVLWGSPSGLTSATALSGTVSKLAGGDFNGDGKDDLALGNDGVLQVRLGPFTRDGAPAGTNVFPVNEKKETWDVIAGDMNGDGKDDLVTTHGFEERSYGTLWWPGTATGIDTEHSRSTGSASVGGVVADVNMDGYGDYVGRQVDAVSEMRMYEAGNVRVVYGGPDGPSTRVTRITQNTAGVPGVSEDGHRNDDDSDYGDQFGASLAAGDVTGDGYPDIAVGVPGEDIGSVRDAGSVVLLKGGASGLTGTGAQAFDQSDSGVPGASEAGDEFGGNVALLDVNANDRADLAVAAPKEDGTYKNSGAVWLFRGSRAGLTTTNITSFGPSVLGAPEKGALFGREFAK</sequence>
<dbReference type="PROSITE" id="PS51470">
    <property type="entry name" value="FG_GAP"/>
    <property type="match status" value="3"/>
</dbReference>
<keyword evidence="2" id="KW-0677">Repeat</keyword>
<evidence type="ECO:0000256" key="3">
    <source>
        <dbReference type="ARBA" id="ARBA00022801"/>
    </source>
</evidence>
<feature type="chain" id="PRO_5034778690" description="Integrin" evidence="5">
    <location>
        <begin position="41"/>
        <end position="482"/>
    </location>
</feature>
<dbReference type="SUPFAM" id="SSF69318">
    <property type="entry name" value="Integrin alpha N-terminal domain"/>
    <property type="match status" value="1"/>
</dbReference>
<feature type="signal peptide" evidence="5">
    <location>
        <begin position="1"/>
        <end position="40"/>
    </location>
</feature>
<keyword evidence="1 5" id="KW-0732">Signal</keyword>
<keyword evidence="4" id="KW-0325">Glycoprotein</keyword>
<evidence type="ECO:0000313" key="6">
    <source>
        <dbReference type="EMBL" id="MBE1602708.1"/>
    </source>
</evidence>
<dbReference type="Proteomes" id="UP000629287">
    <property type="component" value="Unassembled WGS sequence"/>
</dbReference>
<organism evidence="6 7">
    <name type="scientific">Streptomyces stelliscabiei</name>
    <dbReference type="NCBI Taxonomy" id="146820"/>
    <lineage>
        <taxon>Bacteria</taxon>
        <taxon>Bacillati</taxon>
        <taxon>Actinomycetota</taxon>
        <taxon>Actinomycetes</taxon>
        <taxon>Kitasatosporales</taxon>
        <taxon>Streptomycetaceae</taxon>
        <taxon>Streptomyces</taxon>
    </lineage>
</organism>